<dbReference type="AlphaFoldDB" id="A0A379FYV0"/>
<dbReference type="EMBL" id="UGUA01000001">
    <property type="protein sequence ID" value="SUC33857.1"/>
    <property type="molecule type" value="Genomic_DNA"/>
</dbReference>
<protein>
    <submittedName>
        <fullName evidence="1">Uncharacterized protein</fullName>
    </submittedName>
</protein>
<evidence type="ECO:0000313" key="2">
    <source>
        <dbReference type="Proteomes" id="UP000255129"/>
    </source>
</evidence>
<dbReference type="Proteomes" id="UP000255129">
    <property type="component" value="Unassembled WGS sequence"/>
</dbReference>
<proteinExistence type="predicted"/>
<name>A0A379FYV0_9GAMM</name>
<evidence type="ECO:0000313" key="1">
    <source>
        <dbReference type="EMBL" id="SUC33857.1"/>
    </source>
</evidence>
<accession>A0A379FYV0</accession>
<organism evidence="1 2">
    <name type="scientific">Providencia rustigianii</name>
    <dbReference type="NCBI Taxonomy" id="158850"/>
    <lineage>
        <taxon>Bacteria</taxon>
        <taxon>Pseudomonadati</taxon>
        <taxon>Pseudomonadota</taxon>
        <taxon>Gammaproteobacteria</taxon>
        <taxon>Enterobacterales</taxon>
        <taxon>Morganellaceae</taxon>
        <taxon>Providencia</taxon>
    </lineage>
</organism>
<sequence>MKNKEVERTANTVVSDAVQLSLVHLAVEHPSMEPDAFSRNLIADRVDNKVAPAYEEDRNDIDRYAVKLIISYEQEKPDNNPDEEVGEVEYLRWPDDHHCFFTCRHGWPRQRFRRVN</sequence>
<gene>
    <name evidence="1" type="ORF">NCTC12026_00178</name>
</gene>
<reference evidence="1 2" key="1">
    <citation type="submission" date="2018-06" db="EMBL/GenBank/DDBJ databases">
        <authorList>
            <consortium name="Pathogen Informatics"/>
            <person name="Doyle S."/>
        </authorList>
    </citation>
    <scope>NUCLEOTIDE SEQUENCE [LARGE SCALE GENOMIC DNA]</scope>
    <source>
        <strain evidence="1 2">NCTC12026</strain>
    </source>
</reference>